<evidence type="ECO:0000313" key="2">
    <source>
        <dbReference type="Proteomes" id="UP000595437"/>
    </source>
</evidence>
<evidence type="ECO:0000313" key="1">
    <source>
        <dbReference type="EMBL" id="QQP49738.1"/>
    </source>
</evidence>
<organism evidence="1 2">
    <name type="scientific">Caligus rogercresseyi</name>
    <name type="common">Sea louse</name>
    <dbReference type="NCBI Taxonomy" id="217165"/>
    <lineage>
        <taxon>Eukaryota</taxon>
        <taxon>Metazoa</taxon>
        <taxon>Ecdysozoa</taxon>
        <taxon>Arthropoda</taxon>
        <taxon>Crustacea</taxon>
        <taxon>Multicrustacea</taxon>
        <taxon>Hexanauplia</taxon>
        <taxon>Copepoda</taxon>
        <taxon>Siphonostomatoida</taxon>
        <taxon>Caligidae</taxon>
        <taxon>Caligus</taxon>
    </lineage>
</organism>
<sequence length="69" mass="8220">MASGHINLNGHLHRMEGRKLQRAVSTRRKMNSISYNLRLSTDTDWNGRTENLRALETRERKKTLEEFFF</sequence>
<dbReference type="Proteomes" id="UP000595437">
    <property type="component" value="Chromosome 7"/>
</dbReference>
<protein>
    <submittedName>
        <fullName evidence="1">Uncharacterized protein</fullName>
    </submittedName>
</protein>
<name>A0A7T8HGP4_CALRO</name>
<dbReference type="EMBL" id="CP045896">
    <property type="protein sequence ID" value="QQP49738.1"/>
    <property type="molecule type" value="Genomic_DNA"/>
</dbReference>
<dbReference type="AlphaFoldDB" id="A0A7T8HGP4"/>
<gene>
    <name evidence="1" type="ORF">FKW44_010506</name>
</gene>
<accession>A0A7T8HGP4</accession>
<proteinExistence type="predicted"/>
<keyword evidence="2" id="KW-1185">Reference proteome</keyword>
<reference evidence="2" key="1">
    <citation type="submission" date="2021-01" db="EMBL/GenBank/DDBJ databases">
        <title>Caligus Genome Assembly.</title>
        <authorList>
            <person name="Gallardo-Escarate C."/>
        </authorList>
    </citation>
    <scope>NUCLEOTIDE SEQUENCE [LARGE SCALE GENOMIC DNA]</scope>
</reference>